<reference evidence="2 3" key="1">
    <citation type="submission" date="2017-03" db="EMBL/GenBank/DDBJ databases">
        <authorList>
            <person name="Afonso C.L."/>
            <person name="Miller P.J."/>
            <person name="Scott M.A."/>
            <person name="Spackman E."/>
            <person name="Goraichik I."/>
            <person name="Dimitrov K.M."/>
            <person name="Suarez D.L."/>
            <person name="Swayne D.E."/>
        </authorList>
    </citation>
    <scope>NUCLEOTIDE SEQUENCE [LARGE SCALE GENOMIC DNA]</scope>
    <source>
        <strain evidence="2 3">CECT 7450</strain>
    </source>
</reference>
<keyword evidence="3" id="KW-1185">Reference proteome</keyword>
<dbReference type="GO" id="GO:0004064">
    <property type="term" value="F:arylesterase activity"/>
    <property type="evidence" value="ECO:0007669"/>
    <property type="project" value="UniProtKB-EC"/>
</dbReference>
<dbReference type="EMBL" id="FWFX01000009">
    <property type="protein sequence ID" value="SLN56772.1"/>
    <property type="molecule type" value="Genomic_DNA"/>
</dbReference>
<dbReference type="PANTHER" id="PTHR43798">
    <property type="entry name" value="MONOACYLGLYCEROL LIPASE"/>
    <property type="match status" value="1"/>
</dbReference>
<accession>A0A1X6ZNY3</accession>
<dbReference type="SUPFAM" id="SSF53474">
    <property type="entry name" value="alpha/beta-Hydrolases"/>
    <property type="match status" value="1"/>
</dbReference>
<organism evidence="2 3">
    <name type="scientific">Roseovarius albus</name>
    <dbReference type="NCBI Taxonomy" id="1247867"/>
    <lineage>
        <taxon>Bacteria</taxon>
        <taxon>Pseudomonadati</taxon>
        <taxon>Pseudomonadota</taxon>
        <taxon>Alphaproteobacteria</taxon>
        <taxon>Rhodobacterales</taxon>
        <taxon>Roseobacteraceae</taxon>
        <taxon>Roseovarius</taxon>
    </lineage>
</organism>
<dbReference type="RefSeq" id="WP_085806556.1">
    <property type="nucleotide sequence ID" value="NZ_FWFX01000009.1"/>
</dbReference>
<feature type="domain" description="Serine aminopeptidase S33" evidence="1">
    <location>
        <begin position="57"/>
        <end position="287"/>
    </location>
</feature>
<dbReference type="EC" id="3.1.1.2" evidence="2"/>
<dbReference type="InterPro" id="IPR029058">
    <property type="entry name" value="AB_hydrolase_fold"/>
</dbReference>
<evidence type="ECO:0000313" key="2">
    <source>
        <dbReference type="EMBL" id="SLN56772.1"/>
    </source>
</evidence>
<dbReference type="Proteomes" id="UP000193061">
    <property type="component" value="Unassembled WGS sequence"/>
</dbReference>
<proteinExistence type="predicted"/>
<gene>
    <name evidence="2" type="ORF">ROA7450_02943</name>
</gene>
<dbReference type="GO" id="GO:0016020">
    <property type="term" value="C:membrane"/>
    <property type="evidence" value="ECO:0007669"/>
    <property type="project" value="TreeGrafter"/>
</dbReference>
<dbReference type="InterPro" id="IPR000073">
    <property type="entry name" value="AB_hydrolase_1"/>
</dbReference>
<dbReference type="AlphaFoldDB" id="A0A1X6ZNY3"/>
<dbReference type="OrthoDB" id="7267294at2"/>
<dbReference type="InterPro" id="IPR050266">
    <property type="entry name" value="AB_hydrolase_sf"/>
</dbReference>
<keyword evidence="2" id="KW-0378">Hydrolase</keyword>
<evidence type="ECO:0000259" key="1">
    <source>
        <dbReference type="Pfam" id="PF12146"/>
    </source>
</evidence>
<evidence type="ECO:0000313" key="3">
    <source>
        <dbReference type="Proteomes" id="UP000193061"/>
    </source>
</evidence>
<dbReference type="Gene3D" id="3.40.50.1820">
    <property type="entry name" value="alpha/beta hydrolase"/>
    <property type="match status" value="1"/>
</dbReference>
<dbReference type="PRINTS" id="PR00111">
    <property type="entry name" value="ABHYDROLASE"/>
</dbReference>
<dbReference type="InterPro" id="IPR022742">
    <property type="entry name" value="Hydrolase_4"/>
</dbReference>
<protein>
    <submittedName>
        <fullName evidence="2">Arylesterase</fullName>
        <ecNumber evidence="2">3.1.1.2</ecNumber>
    </submittedName>
</protein>
<sequence>MIWGLVLLATIVAWPFAREALRSRMNAKRRQDAPGQFAQLSRGVVHCQWLGAETGPLIVCVHGLTTPSFVFGPMAMGLGKLGYRVLVYDHYGRGYSDRPGGIQDSDFFCETLTELLQDQDIDTPFTLLGYSMGGGIVAAFSARFPERIKRLILLAPIGMGHDLGPIVRMASNYEFFGRWMLMVMYPRMLRRGVEAERGLQGDIEGVVDLQINEMKTKGFLPGVINSLRGICDEILEEDHRAIHSANIPVHAIWGETDDIIPVSGAEKLSDWNPDAMHKIIEGADHTLAYTATQAVVNAIPSAD</sequence>
<dbReference type="PANTHER" id="PTHR43798:SF33">
    <property type="entry name" value="HYDROLASE, PUTATIVE (AFU_ORTHOLOGUE AFUA_2G14860)-RELATED"/>
    <property type="match status" value="1"/>
</dbReference>
<dbReference type="Pfam" id="PF12146">
    <property type="entry name" value="Hydrolase_4"/>
    <property type="match status" value="1"/>
</dbReference>
<name>A0A1X6ZNY3_9RHOB</name>